<feature type="modified residue" description="4-aspartylphosphate" evidence="2">
    <location>
        <position position="83"/>
    </location>
</feature>
<dbReference type="InterPro" id="IPR011006">
    <property type="entry name" value="CheY-like_superfamily"/>
</dbReference>
<dbReference type="InterPro" id="IPR001789">
    <property type="entry name" value="Sig_transdc_resp-reg_receiver"/>
</dbReference>
<organism evidence="4 5">
    <name type="scientific">Tahibacter aquaticus</name>
    <dbReference type="NCBI Taxonomy" id="520092"/>
    <lineage>
        <taxon>Bacteria</taxon>
        <taxon>Pseudomonadati</taxon>
        <taxon>Pseudomonadota</taxon>
        <taxon>Gammaproteobacteria</taxon>
        <taxon>Lysobacterales</taxon>
        <taxon>Rhodanobacteraceae</taxon>
        <taxon>Tahibacter</taxon>
    </lineage>
</organism>
<dbReference type="PANTHER" id="PTHR44591:SF23">
    <property type="entry name" value="CHEY SUBFAMILY"/>
    <property type="match status" value="1"/>
</dbReference>
<evidence type="ECO:0000313" key="5">
    <source>
        <dbReference type="Proteomes" id="UP000295293"/>
    </source>
</evidence>
<evidence type="ECO:0000256" key="1">
    <source>
        <dbReference type="ARBA" id="ARBA00022553"/>
    </source>
</evidence>
<proteinExistence type="predicted"/>
<keyword evidence="1 2" id="KW-0597">Phosphoprotein</keyword>
<evidence type="ECO:0000259" key="3">
    <source>
        <dbReference type="PROSITE" id="PS50110"/>
    </source>
</evidence>
<dbReference type="SUPFAM" id="SSF52172">
    <property type="entry name" value="CheY-like"/>
    <property type="match status" value="1"/>
</dbReference>
<dbReference type="GO" id="GO:0000160">
    <property type="term" value="P:phosphorelay signal transduction system"/>
    <property type="evidence" value="ECO:0007669"/>
    <property type="project" value="InterPro"/>
</dbReference>
<reference evidence="4 5" key="1">
    <citation type="submission" date="2019-03" db="EMBL/GenBank/DDBJ databases">
        <title>Genomic Encyclopedia of Type Strains, Phase IV (KMG-IV): sequencing the most valuable type-strain genomes for metagenomic binning, comparative biology and taxonomic classification.</title>
        <authorList>
            <person name="Goeker M."/>
        </authorList>
    </citation>
    <scope>NUCLEOTIDE SEQUENCE [LARGE SCALE GENOMIC DNA]</scope>
    <source>
        <strain evidence="4 5">DSM 21667</strain>
    </source>
</reference>
<dbReference type="RefSeq" id="WP_341829853.1">
    <property type="nucleotide sequence ID" value="NZ_SNZH01000006.1"/>
</dbReference>
<sequence length="168" mass="18898">MGFFAFFQRIFGGGKTATAERRDKPRMNAREGTRVLIVDDSPTIVALLRKLLQQNGYATLEAGDAEEGIRMAQAEAPDLIFLDIVLPGMNGFAALRQLRRDPRTKDIPIIMISGNEQATEQFYAQRIGADDFMKKPFSRAEVFMRIERLLNAEKVPYRTSQGGGRREA</sequence>
<dbReference type="AlphaFoldDB" id="A0A4R6YY80"/>
<evidence type="ECO:0000313" key="4">
    <source>
        <dbReference type="EMBL" id="TDR43922.1"/>
    </source>
</evidence>
<keyword evidence="5" id="KW-1185">Reference proteome</keyword>
<dbReference type="SMART" id="SM00448">
    <property type="entry name" value="REC"/>
    <property type="match status" value="1"/>
</dbReference>
<name>A0A4R6YY80_9GAMM</name>
<dbReference type="Proteomes" id="UP000295293">
    <property type="component" value="Unassembled WGS sequence"/>
</dbReference>
<protein>
    <submittedName>
        <fullName evidence="4">Twitching motility two-component system response regulator PilH</fullName>
    </submittedName>
</protein>
<dbReference type="InterPro" id="IPR050595">
    <property type="entry name" value="Bact_response_regulator"/>
</dbReference>
<dbReference type="Pfam" id="PF00072">
    <property type="entry name" value="Response_reg"/>
    <property type="match status" value="1"/>
</dbReference>
<dbReference type="Gene3D" id="3.40.50.2300">
    <property type="match status" value="1"/>
</dbReference>
<comment type="caution">
    <text evidence="4">The sequence shown here is derived from an EMBL/GenBank/DDBJ whole genome shotgun (WGS) entry which is preliminary data.</text>
</comment>
<dbReference type="PANTHER" id="PTHR44591">
    <property type="entry name" value="STRESS RESPONSE REGULATOR PROTEIN 1"/>
    <property type="match status" value="1"/>
</dbReference>
<feature type="domain" description="Response regulatory" evidence="3">
    <location>
        <begin position="34"/>
        <end position="150"/>
    </location>
</feature>
<dbReference type="PROSITE" id="PS50110">
    <property type="entry name" value="RESPONSE_REGULATORY"/>
    <property type="match status" value="1"/>
</dbReference>
<dbReference type="EMBL" id="SNZH01000006">
    <property type="protein sequence ID" value="TDR43922.1"/>
    <property type="molecule type" value="Genomic_DNA"/>
</dbReference>
<accession>A0A4R6YY80</accession>
<gene>
    <name evidence="4" type="ORF">DFR29_10664</name>
</gene>
<evidence type="ECO:0000256" key="2">
    <source>
        <dbReference type="PROSITE-ProRule" id="PRU00169"/>
    </source>
</evidence>